<dbReference type="RefSeq" id="WP_013278467.1">
    <property type="nucleotide sequence ID" value="NC_014378.1"/>
</dbReference>
<evidence type="ECO:0000313" key="4">
    <source>
        <dbReference type="Proteomes" id="UP000001661"/>
    </source>
</evidence>
<keyword evidence="4" id="KW-1185">Reference proteome</keyword>
<evidence type="ECO:0000259" key="1">
    <source>
        <dbReference type="Pfam" id="PF12673"/>
    </source>
</evidence>
<name>D9QR81_ACEAZ</name>
<organism evidence="3 4">
    <name type="scientific">Acetohalobium arabaticum (strain ATCC 49924 / DSM 5501 / Z-7288)</name>
    <dbReference type="NCBI Taxonomy" id="574087"/>
    <lineage>
        <taxon>Bacteria</taxon>
        <taxon>Bacillati</taxon>
        <taxon>Bacillota</taxon>
        <taxon>Clostridia</taxon>
        <taxon>Halanaerobiales</taxon>
        <taxon>Halobacteroidaceae</taxon>
        <taxon>Acetohalobium</taxon>
    </lineage>
</organism>
<evidence type="ECO:0000259" key="2">
    <source>
        <dbReference type="Pfam" id="PF24346"/>
    </source>
</evidence>
<dbReference type="OrthoDB" id="1726259at2"/>
<accession>D9QR81</accession>
<gene>
    <name evidence="3" type="ordered locus">Acear_1515</name>
</gene>
<dbReference type="HOGENOM" id="CLU_361566_0_0_9"/>
<dbReference type="KEGG" id="aar:Acear_1515"/>
<evidence type="ECO:0000313" key="3">
    <source>
        <dbReference type="EMBL" id="ADL13022.1"/>
    </source>
</evidence>
<dbReference type="Pfam" id="PF24346">
    <property type="entry name" value="DUF7507"/>
    <property type="match status" value="1"/>
</dbReference>
<dbReference type="Pfam" id="PF12673">
    <property type="entry name" value="SipL"/>
    <property type="match status" value="1"/>
</dbReference>
<protein>
    <submittedName>
        <fullName evidence="3">Conserved repeat domain protein</fullName>
    </submittedName>
</protein>
<proteinExistence type="predicted"/>
<dbReference type="Proteomes" id="UP000001661">
    <property type="component" value="Chromosome"/>
</dbReference>
<dbReference type="EMBL" id="CP002105">
    <property type="protein sequence ID" value="ADL13022.1"/>
    <property type="molecule type" value="Genomic_DNA"/>
</dbReference>
<dbReference type="AlphaFoldDB" id="D9QR81"/>
<dbReference type="NCBIfam" id="TIGR01451">
    <property type="entry name" value="B_ant_repeat"/>
    <property type="match status" value="1"/>
</dbReference>
<dbReference type="InterPro" id="IPR024300">
    <property type="entry name" value="SipL_SPOCS_dom"/>
</dbReference>
<feature type="domain" description="DUF7507" evidence="2">
    <location>
        <begin position="336"/>
        <end position="403"/>
    </location>
</feature>
<dbReference type="STRING" id="574087.Acear_1515"/>
<sequence>MAVIGGIDLGNLTDYLLFFADANEDANWQGASKGFAGDVAVDGIQANERTSGFVPYAGTITTNDLTLDAWQDIVDDNPLQATGVTGQVALINDLETDLINAFQQINALSTNLPPGVTAPVSSTDLNGVDTTNGTAETFVIDIVDGLSFSSKIFITGDPEDVFILRWDEDPGTPGYQGQVKPQSGGAIVPQGGLEPGNFINVAGDINASGGGTTPAAPYPQGPRLDDGQGALINGGDDFDGGGFFTGYWLTTGSPTDSGPGGLLIGDTSSLSNGIFVGGWYTLTTKFSMTSGTSGVYVSPNPATLGEPSVDVEKFVSPDGGTTFFDADTPPGPNIVMGTDPEYRIVVTNTGNETLTNITLTDDVLGAFATPASLAPGDSFEVTATGTWAEGLNTNTATVTADGDTVTGLTDSDPANYTGVTASIDVEKLVSADGGMTFVDADTPPGPDIVTGTDPVFKYVVTNNGTEILTDISLIDSKLGPITIPTTTLNPGESFEVTAAGTWAEGQQTNTATATGTFDSTIVEDTDPANYFGAANAAIDIEKLVSGDGGLTFFDADTPTGPLINEDTDPQFKFIVTNTGDAPLTDITVTDTVLGFITTIPSLNPGDSDETIVIGTWAGGQQTNTATAEGTFNDQTLTDTDPANYFGIPECFSQLLIDGDLEIPEPKPDIAKIVDFNVKSKVNDIDIFDTVDGTKIIVGGFVKIGITYVADNEQQTEHFAHFRVPFSATLVCPEIPLDAKLEPIIVIEHEQHHIIDERTISKDIVMLVGVIENC</sequence>
<reference evidence="3 4" key="1">
    <citation type="journal article" date="2010" name="Stand. Genomic Sci.">
        <title>Complete genome sequence of Acetohalobium arabaticum type strain (Z-7288).</title>
        <authorList>
            <person name="Sikorski J."/>
            <person name="Lapidus A."/>
            <person name="Chertkov O."/>
            <person name="Lucas S."/>
            <person name="Copeland A."/>
            <person name="Glavina Del Rio T."/>
            <person name="Nolan M."/>
            <person name="Tice H."/>
            <person name="Cheng J.F."/>
            <person name="Han C."/>
            <person name="Brambilla E."/>
            <person name="Pitluck S."/>
            <person name="Liolios K."/>
            <person name="Ivanova N."/>
            <person name="Mavromatis K."/>
            <person name="Mikhailova N."/>
            <person name="Pati A."/>
            <person name="Bruce D."/>
            <person name="Detter C."/>
            <person name="Tapia R."/>
            <person name="Goodwin L."/>
            <person name="Chen A."/>
            <person name="Palaniappan K."/>
            <person name="Land M."/>
            <person name="Hauser L."/>
            <person name="Chang Y.J."/>
            <person name="Jeffries C.D."/>
            <person name="Rohde M."/>
            <person name="Goker M."/>
            <person name="Spring S."/>
            <person name="Woyke T."/>
            <person name="Bristow J."/>
            <person name="Eisen J.A."/>
            <person name="Markowitz V."/>
            <person name="Hugenholtz P."/>
            <person name="Kyrpides N.C."/>
            <person name="Klenk H.P."/>
        </authorList>
    </citation>
    <scope>NUCLEOTIDE SEQUENCE [LARGE SCALE GENOMIC DNA]</scope>
    <source>
        <strain evidence="4">ATCC 49924 / DSM 5501 / Z-7288</strain>
    </source>
</reference>
<dbReference type="eggNOG" id="COG1361">
    <property type="taxonomic scope" value="Bacteria"/>
</dbReference>
<feature type="domain" description="SipL SPOCS" evidence="1">
    <location>
        <begin position="668"/>
        <end position="753"/>
    </location>
</feature>
<dbReference type="InterPro" id="IPR047589">
    <property type="entry name" value="DUF11_rpt"/>
</dbReference>
<dbReference type="InterPro" id="IPR055354">
    <property type="entry name" value="DUF7507"/>
</dbReference>